<proteinExistence type="inferred from homology"/>
<evidence type="ECO:0000313" key="9">
    <source>
        <dbReference type="Proteomes" id="UP000283895"/>
    </source>
</evidence>
<evidence type="ECO:0000256" key="5">
    <source>
        <dbReference type="ARBA" id="ARBA00023002"/>
    </source>
</evidence>
<dbReference type="GO" id="GO:0004497">
    <property type="term" value="F:monooxygenase activity"/>
    <property type="evidence" value="ECO:0007669"/>
    <property type="project" value="UniProtKB-KW"/>
</dbReference>
<evidence type="ECO:0000259" key="7">
    <source>
        <dbReference type="Pfam" id="PF01494"/>
    </source>
</evidence>
<keyword evidence="4" id="KW-0274">FAD</keyword>
<dbReference type="GO" id="GO:0071949">
    <property type="term" value="F:FAD binding"/>
    <property type="evidence" value="ECO:0007669"/>
    <property type="project" value="InterPro"/>
</dbReference>
<dbReference type="PANTHER" id="PTHR13789">
    <property type="entry name" value="MONOOXYGENASE"/>
    <property type="match status" value="1"/>
</dbReference>
<dbReference type="InterPro" id="IPR036188">
    <property type="entry name" value="FAD/NAD-bd_sf"/>
</dbReference>
<accession>A0A423W5X7</accession>
<dbReference type="Gene3D" id="3.50.50.60">
    <property type="entry name" value="FAD/NAD(P)-binding domain"/>
    <property type="match status" value="1"/>
</dbReference>
<protein>
    <recommendedName>
        <fullName evidence="7">FAD-binding domain-containing protein</fullName>
    </recommendedName>
</protein>
<evidence type="ECO:0000313" key="8">
    <source>
        <dbReference type="EMBL" id="ROV98747.1"/>
    </source>
</evidence>
<sequence>MSFFDGVNASLNFNSAPEISRHAPTGIDVLIVGAGPAGLYTALECWRKGHSPRVVERTPSLSSAGDSFTVGPSALRHIKNAWPAIYREVEKLSYDVLLSFHKITGEMMAGPERFIFNKDGENRLTEDGEPCPDRVHRVPRPQFTASLLGQVLALGIDVIYGRRVVDYVESEDKAGVLFEDGARMEADVVVAADGVGTKSHKLINGHDIRAMSSNYSIFRAAYPLELVTSDPELSKRFPRREDGSALGQIWSAEDLQIYVGYNQERMEWAMTHRDIAGTSKESWGNHVSPDYVVKFLRDNFPEVPEYLQKLLMTAPENAIVDWQLLWRDPQPNWSSPLGRVVQVGDSAHTFLPSSGNGLVQGIEDAITLSTCLQLGGNLRSGLWAKAHGKLRFERVSCCQLLGFINQSNYLRPEWGQNAIGDGSSVKPQYGWWIWAHNAERYAYDNYGKAFRSLVDGTPFENTNIPPGYQCQSWTLNDIYSRLDRGEKLIFKGDWS</sequence>
<dbReference type="InterPro" id="IPR050493">
    <property type="entry name" value="FAD-dep_Monooxygenase_BioMet"/>
</dbReference>
<feature type="domain" description="FAD-binding" evidence="7">
    <location>
        <begin position="27"/>
        <end position="231"/>
    </location>
</feature>
<keyword evidence="9" id="KW-1185">Reference proteome</keyword>
<dbReference type="EMBL" id="LKEA01000025">
    <property type="protein sequence ID" value="ROV98747.1"/>
    <property type="molecule type" value="Genomic_DNA"/>
</dbReference>
<evidence type="ECO:0000256" key="6">
    <source>
        <dbReference type="ARBA" id="ARBA00023033"/>
    </source>
</evidence>
<organism evidence="8 9">
    <name type="scientific">Cytospora schulzeri</name>
    <dbReference type="NCBI Taxonomy" id="448051"/>
    <lineage>
        <taxon>Eukaryota</taxon>
        <taxon>Fungi</taxon>
        <taxon>Dikarya</taxon>
        <taxon>Ascomycota</taxon>
        <taxon>Pezizomycotina</taxon>
        <taxon>Sordariomycetes</taxon>
        <taxon>Sordariomycetidae</taxon>
        <taxon>Diaporthales</taxon>
        <taxon>Cytosporaceae</taxon>
        <taxon>Cytospora</taxon>
    </lineage>
</organism>
<evidence type="ECO:0000256" key="2">
    <source>
        <dbReference type="ARBA" id="ARBA00007992"/>
    </source>
</evidence>
<dbReference type="OrthoDB" id="16820at2759"/>
<gene>
    <name evidence="8" type="ORF">VMCG_06705</name>
</gene>
<evidence type="ECO:0000256" key="4">
    <source>
        <dbReference type="ARBA" id="ARBA00022827"/>
    </source>
</evidence>
<evidence type="ECO:0000256" key="3">
    <source>
        <dbReference type="ARBA" id="ARBA00022630"/>
    </source>
</evidence>
<dbReference type="PRINTS" id="PR00420">
    <property type="entry name" value="RNGMNOXGNASE"/>
</dbReference>
<dbReference type="STRING" id="356882.A0A423W5X7"/>
<comment type="similarity">
    <text evidence="2">Belongs to the paxM FAD-dependent monooxygenase family.</text>
</comment>
<comment type="caution">
    <text evidence="8">The sequence shown here is derived from an EMBL/GenBank/DDBJ whole genome shotgun (WGS) entry which is preliminary data.</text>
</comment>
<dbReference type="Pfam" id="PF01494">
    <property type="entry name" value="FAD_binding_3"/>
    <property type="match status" value="1"/>
</dbReference>
<dbReference type="PANTHER" id="PTHR13789:SF315">
    <property type="entry name" value="FAD-DEPENDENT MONOOXYGENASE MDPD"/>
    <property type="match status" value="1"/>
</dbReference>
<dbReference type="AlphaFoldDB" id="A0A423W5X7"/>
<evidence type="ECO:0000256" key="1">
    <source>
        <dbReference type="ARBA" id="ARBA00001974"/>
    </source>
</evidence>
<comment type="cofactor">
    <cofactor evidence="1">
        <name>FAD</name>
        <dbReference type="ChEBI" id="CHEBI:57692"/>
    </cofactor>
</comment>
<keyword evidence="6" id="KW-0503">Monooxygenase</keyword>
<name>A0A423W5X7_9PEZI</name>
<dbReference type="SUPFAM" id="SSF51905">
    <property type="entry name" value="FAD/NAD(P)-binding domain"/>
    <property type="match status" value="1"/>
</dbReference>
<dbReference type="Proteomes" id="UP000283895">
    <property type="component" value="Unassembled WGS sequence"/>
</dbReference>
<keyword evidence="5" id="KW-0560">Oxidoreductase</keyword>
<keyword evidence="3" id="KW-0285">Flavoprotein</keyword>
<dbReference type="InterPro" id="IPR002938">
    <property type="entry name" value="FAD-bd"/>
</dbReference>
<reference evidence="8 9" key="1">
    <citation type="submission" date="2015-09" db="EMBL/GenBank/DDBJ databases">
        <title>Host preference determinants of Valsa canker pathogens revealed by comparative genomics.</title>
        <authorList>
            <person name="Yin Z."/>
            <person name="Huang L."/>
        </authorList>
    </citation>
    <scope>NUCLEOTIDE SEQUENCE [LARGE SCALE GENOMIC DNA]</scope>
    <source>
        <strain evidence="8 9">03-1</strain>
    </source>
</reference>